<evidence type="ECO:0000313" key="2">
    <source>
        <dbReference type="EMBL" id="CAA9310723.1"/>
    </source>
</evidence>
<gene>
    <name evidence="2" type="ORF">AVDCRST_MAG40-954</name>
</gene>
<sequence length="48" mass="5283">LRAIQGAHRSLHHGHRGRAERDRDVDRRATAAAVLRVARSSADEDVGL</sequence>
<protein>
    <submittedName>
        <fullName evidence="2">Uncharacterized protein</fullName>
    </submittedName>
</protein>
<accession>A0A6J4KN78</accession>
<feature type="region of interest" description="Disordered" evidence="1">
    <location>
        <begin position="1"/>
        <end position="26"/>
    </location>
</feature>
<dbReference type="EMBL" id="CADCTX010000277">
    <property type="protein sequence ID" value="CAA9310723.1"/>
    <property type="molecule type" value="Genomic_DNA"/>
</dbReference>
<feature type="compositionally biased region" description="Basic and acidic residues" evidence="1">
    <location>
        <begin position="17"/>
        <end position="26"/>
    </location>
</feature>
<proteinExistence type="predicted"/>
<reference evidence="2" key="1">
    <citation type="submission" date="2020-02" db="EMBL/GenBank/DDBJ databases">
        <authorList>
            <person name="Meier V. D."/>
        </authorList>
    </citation>
    <scope>NUCLEOTIDE SEQUENCE</scope>
    <source>
        <strain evidence="2">AVDCRST_MAG40</strain>
    </source>
</reference>
<organism evidence="2">
    <name type="scientific">uncultured Gemmatimonadaceae bacterium</name>
    <dbReference type="NCBI Taxonomy" id="246130"/>
    <lineage>
        <taxon>Bacteria</taxon>
        <taxon>Pseudomonadati</taxon>
        <taxon>Gemmatimonadota</taxon>
        <taxon>Gemmatimonadia</taxon>
        <taxon>Gemmatimonadales</taxon>
        <taxon>Gemmatimonadaceae</taxon>
        <taxon>environmental samples</taxon>
    </lineage>
</organism>
<feature type="non-terminal residue" evidence="2">
    <location>
        <position position="48"/>
    </location>
</feature>
<evidence type="ECO:0000256" key="1">
    <source>
        <dbReference type="SAM" id="MobiDB-lite"/>
    </source>
</evidence>
<feature type="non-terminal residue" evidence="2">
    <location>
        <position position="1"/>
    </location>
</feature>
<dbReference type="AlphaFoldDB" id="A0A6J4KN78"/>
<name>A0A6J4KN78_9BACT</name>